<organism evidence="1 2">
    <name type="scientific">Ancylomarina subtilis</name>
    <dbReference type="NCBI Taxonomy" id="1639035"/>
    <lineage>
        <taxon>Bacteria</taxon>
        <taxon>Pseudomonadati</taxon>
        <taxon>Bacteroidota</taxon>
        <taxon>Bacteroidia</taxon>
        <taxon>Marinilabiliales</taxon>
        <taxon>Marinifilaceae</taxon>
        <taxon>Ancylomarina</taxon>
    </lineage>
</organism>
<dbReference type="RefSeq" id="WP_130306594.1">
    <property type="nucleotide sequence ID" value="NZ_SHKN01000001.1"/>
</dbReference>
<evidence type="ECO:0000313" key="1">
    <source>
        <dbReference type="EMBL" id="RZT96620.1"/>
    </source>
</evidence>
<dbReference type="Proteomes" id="UP000293562">
    <property type="component" value="Unassembled WGS sequence"/>
</dbReference>
<sequence length="174" mass="18561">MSQLTGINRETKKGQGGIKSVNLTEFENVTNQSIVDGVAKFNTEAGVWKNYAVDYESGSNFIDKSVGSRKEGTVYNDQTLALIFVRYTLAKRNELEALSESTICANVEMNNGETFMLGFENGLDLSEGIGSSGESLEVGSKLTPTFIGKEFKPAPSVSSADLASIKAGEAVIAA</sequence>
<gene>
    <name evidence="1" type="ORF">EV201_1261</name>
</gene>
<keyword evidence="2" id="KW-1185">Reference proteome</keyword>
<protein>
    <submittedName>
        <fullName evidence="1">Uncharacterized protein</fullName>
    </submittedName>
</protein>
<proteinExistence type="predicted"/>
<accession>A0A4Q7VK70</accession>
<dbReference type="EMBL" id="SHKN01000001">
    <property type="protein sequence ID" value="RZT96620.1"/>
    <property type="molecule type" value="Genomic_DNA"/>
</dbReference>
<comment type="caution">
    <text evidence="1">The sequence shown here is derived from an EMBL/GenBank/DDBJ whole genome shotgun (WGS) entry which is preliminary data.</text>
</comment>
<reference evidence="1 2" key="1">
    <citation type="submission" date="2019-02" db="EMBL/GenBank/DDBJ databases">
        <title>Genomic Encyclopedia of Type Strains, Phase IV (KMG-IV): sequencing the most valuable type-strain genomes for metagenomic binning, comparative biology and taxonomic classification.</title>
        <authorList>
            <person name="Goeker M."/>
        </authorList>
    </citation>
    <scope>NUCLEOTIDE SEQUENCE [LARGE SCALE GENOMIC DNA]</scope>
    <source>
        <strain evidence="1 2">DSM 28825</strain>
    </source>
</reference>
<dbReference type="AlphaFoldDB" id="A0A4Q7VK70"/>
<evidence type="ECO:0000313" key="2">
    <source>
        <dbReference type="Proteomes" id="UP000293562"/>
    </source>
</evidence>
<name>A0A4Q7VK70_9BACT</name>